<dbReference type="AlphaFoldDB" id="A0A2P2KN67"/>
<protein>
    <submittedName>
        <fullName evidence="2">Phenylalanyl-tRNA synthetase alpha chain family protein</fullName>
    </submittedName>
</protein>
<reference evidence="2" key="1">
    <citation type="submission" date="2018-02" db="EMBL/GenBank/DDBJ databases">
        <title>Rhizophora mucronata_Transcriptome.</title>
        <authorList>
            <person name="Meera S.P."/>
            <person name="Sreeshan A."/>
            <person name="Augustine A."/>
        </authorList>
    </citation>
    <scope>NUCLEOTIDE SEQUENCE</scope>
    <source>
        <tissue evidence="2">Leaf</tissue>
    </source>
</reference>
<keyword evidence="1" id="KW-0812">Transmembrane</keyword>
<feature type="transmembrane region" description="Helical" evidence="1">
    <location>
        <begin position="55"/>
        <end position="74"/>
    </location>
</feature>
<evidence type="ECO:0000313" key="2">
    <source>
        <dbReference type="EMBL" id="MBX07164.1"/>
    </source>
</evidence>
<name>A0A2P2KN67_RHIMU</name>
<dbReference type="GO" id="GO:0004812">
    <property type="term" value="F:aminoacyl-tRNA ligase activity"/>
    <property type="evidence" value="ECO:0007669"/>
    <property type="project" value="UniProtKB-KW"/>
</dbReference>
<dbReference type="EMBL" id="GGEC01026680">
    <property type="protein sequence ID" value="MBX07164.1"/>
    <property type="molecule type" value="Transcribed_RNA"/>
</dbReference>
<keyword evidence="2" id="KW-0436">Ligase</keyword>
<evidence type="ECO:0000256" key="1">
    <source>
        <dbReference type="SAM" id="Phobius"/>
    </source>
</evidence>
<accession>A0A2P2KN67</accession>
<proteinExistence type="predicted"/>
<keyword evidence="2" id="KW-0030">Aminoacyl-tRNA synthetase</keyword>
<keyword evidence="1" id="KW-0472">Membrane</keyword>
<sequence length="86" mass="10096">MKRMELASWRSMENGLASSFRSALYPVFTFFLFHYRIGLFLGGLHKINSSRFQSYIFSFSFIILLSCNIVLVIGRYQVLEKMRSIL</sequence>
<feature type="transmembrane region" description="Helical" evidence="1">
    <location>
        <begin position="20"/>
        <end position="43"/>
    </location>
</feature>
<organism evidence="2">
    <name type="scientific">Rhizophora mucronata</name>
    <name type="common">Asiatic mangrove</name>
    <dbReference type="NCBI Taxonomy" id="61149"/>
    <lineage>
        <taxon>Eukaryota</taxon>
        <taxon>Viridiplantae</taxon>
        <taxon>Streptophyta</taxon>
        <taxon>Embryophyta</taxon>
        <taxon>Tracheophyta</taxon>
        <taxon>Spermatophyta</taxon>
        <taxon>Magnoliopsida</taxon>
        <taxon>eudicotyledons</taxon>
        <taxon>Gunneridae</taxon>
        <taxon>Pentapetalae</taxon>
        <taxon>rosids</taxon>
        <taxon>fabids</taxon>
        <taxon>Malpighiales</taxon>
        <taxon>Rhizophoraceae</taxon>
        <taxon>Rhizophora</taxon>
    </lineage>
</organism>
<keyword evidence="1" id="KW-1133">Transmembrane helix</keyword>